<keyword evidence="3" id="KW-1185">Reference proteome</keyword>
<dbReference type="InterPro" id="IPR046221">
    <property type="entry name" value="DUF6254"/>
</dbReference>
<dbReference type="EMBL" id="JAQAGZ010000003">
    <property type="protein sequence ID" value="MCZ8511973.1"/>
    <property type="molecule type" value="Genomic_DNA"/>
</dbReference>
<dbReference type="RefSeq" id="WP_269880364.1">
    <property type="nucleotide sequence ID" value="NZ_JAQAGZ010000003.1"/>
</dbReference>
<gene>
    <name evidence="2" type="ORF">O9H85_05950</name>
</gene>
<evidence type="ECO:0000313" key="2">
    <source>
        <dbReference type="EMBL" id="MCZ8511973.1"/>
    </source>
</evidence>
<evidence type="ECO:0000313" key="3">
    <source>
        <dbReference type="Proteomes" id="UP001527882"/>
    </source>
</evidence>
<sequence length="41" mass="4880">MSQSKRRQENEWKIRKQTQQPHGKIKSLGELSDEADARQEK</sequence>
<reference evidence="2 3" key="1">
    <citation type="submission" date="2022-12" db="EMBL/GenBank/DDBJ databases">
        <title>Draft genome sequence of Paenibacillus sp. dW9.</title>
        <authorList>
            <person name="Choi E.-W."/>
            <person name="Kim D.-U."/>
        </authorList>
    </citation>
    <scope>NUCLEOTIDE SEQUENCE [LARGE SCALE GENOMIC DNA]</scope>
    <source>
        <strain evidence="3">dW9</strain>
    </source>
</reference>
<accession>A0ABT4Q520</accession>
<evidence type="ECO:0000256" key="1">
    <source>
        <dbReference type="SAM" id="MobiDB-lite"/>
    </source>
</evidence>
<comment type="caution">
    <text evidence="2">The sequence shown here is derived from an EMBL/GenBank/DDBJ whole genome shotgun (WGS) entry which is preliminary data.</text>
</comment>
<organism evidence="2 3">
    <name type="scientific">Paenibacillus gyeongsangnamensis</name>
    <dbReference type="NCBI Taxonomy" id="3388067"/>
    <lineage>
        <taxon>Bacteria</taxon>
        <taxon>Bacillati</taxon>
        <taxon>Bacillota</taxon>
        <taxon>Bacilli</taxon>
        <taxon>Bacillales</taxon>
        <taxon>Paenibacillaceae</taxon>
        <taxon>Paenibacillus</taxon>
    </lineage>
</organism>
<name>A0ABT4Q520_9BACL</name>
<dbReference type="Proteomes" id="UP001527882">
    <property type="component" value="Unassembled WGS sequence"/>
</dbReference>
<feature type="region of interest" description="Disordered" evidence="1">
    <location>
        <begin position="1"/>
        <end position="41"/>
    </location>
</feature>
<proteinExistence type="predicted"/>
<dbReference type="Pfam" id="PF19767">
    <property type="entry name" value="DUF6254"/>
    <property type="match status" value="1"/>
</dbReference>
<protein>
    <submittedName>
        <fullName evidence="2">DUF6254 family protein</fullName>
    </submittedName>
</protein>
<feature type="compositionally biased region" description="Basic and acidic residues" evidence="1">
    <location>
        <begin position="1"/>
        <end position="14"/>
    </location>
</feature>